<dbReference type="EMBL" id="PQIB02000011">
    <property type="protein sequence ID" value="RLM85819.1"/>
    <property type="molecule type" value="Genomic_DNA"/>
</dbReference>
<evidence type="ECO:0000313" key="14">
    <source>
        <dbReference type="EMBL" id="RLM85819.1"/>
    </source>
</evidence>
<dbReference type="Pfam" id="PF07714">
    <property type="entry name" value="PK_Tyr_Ser-Thr"/>
    <property type="match status" value="1"/>
</dbReference>
<dbReference type="InterPro" id="IPR000719">
    <property type="entry name" value="Prot_kinase_dom"/>
</dbReference>
<keyword evidence="7 11" id="KW-0547">Nucleotide-binding</keyword>
<feature type="binding site" evidence="11">
    <location>
        <position position="593"/>
    </location>
    <ligand>
        <name>ATP</name>
        <dbReference type="ChEBI" id="CHEBI:30616"/>
    </ligand>
</feature>
<reference evidence="15" key="1">
    <citation type="journal article" date="2019" name="Nat. Commun.">
        <title>The genome of broomcorn millet.</title>
        <authorList>
            <person name="Zou C."/>
            <person name="Miki D."/>
            <person name="Li D."/>
            <person name="Tang Q."/>
            <person name="Xiao L."/>
            <person name="Rajput S."/>
            <person name="Deng P."/>
            <person name="Jia W."/>
            <person name="Huang R."/>
            <person name="Zhang M."/>
            <person name="Sun Y."/>
            <person name="Hu J."/>
            <person name="Fu X."/>
            <person name="Schnable P.S."/>
            <person name="Li F."/>
            <person name="Zhang H."/>
            <person name="Feng B."/>
            <person name="Zhu X."/>
            <person name="Liu R."/>
            <person name="Schnable J.C."/>
            <person name="Zhu J.-K."/>
            <person name="Zhang H."/>
        </authorList>
    </citation>
    <scope>NUCLEOTIDE SEQUENCE [LARGE SCALE GENOMIC DNA]</scope>
</reference>
<gene>
    <name evidence="14" type="ORF">C2845_PM04G15250</name>
</gene>
<keyword evidence="9" id="KW-0611">Plant defense</keyword>
<evidence type="ECO:0000256" key="12">
    <source>
        <dbReference type="SAM" id="MobiDB-lite"/>
    </source>
</evidence>
<dbReference type="SUPFAM" id="SSF52540">
    <property type="entry name" value="P-loop containing nucleoside triphosphate hydrolases"/>
    <property type="match status" value="1"/>
</dbReference>
<name>A0A3L6QQI0_PANMI</name>
<dbReference type="Gene3D" id="1.10.8.430">
    <property type="entry name" value="Helical domain of apoptotic protease-activating factors"/>
    <property type="match status" value="1"/>
</dbReference>
<dbReference type="InterPro" id="IPR002182">
    <property type="entry name" value="NB-ARC"/>
</dbReference>
<dbReference type="EC" id="2.7.11.1" evidence="3"/>
<keyword evidence="4" id="KW-0433">Leucine-rich repeat</keyword>
<comment type="caution">
    <text evidence="14">The sequence shown here is derived from an EMBL/GenBank/DDBJ whole genome shotgun (WGS) entry which is preliminary data.</text>
</comment>
<keyword evidence="10 11" id="KW-0067">ATP-binding</keyword>
<evidence type="ECO:0000256" key="8">
    <source>
        <dbReference type="ARBA" id="ARBA00022777"/>
    </source>
</evidence>
<evidence type="ECO:0000259" key="13">
    <source>
        <dbReference type="PROSITE" id="PS50011"/>
    </source>
</evidence>
<dbReference type="PROSITE" id="PS00107">
    <property type="entry name" value="PROTEIN_KINASE_ATP"/>
    <property type="match status" value="1"/>
</dbReference>
<keyword evidence="8" id="KW-0418">Kinase</keyword>
<evidence type="ECO:0000256" key="2">
    <source>
        <dbReference type="ARBA" id="ARBA00008894"/>
    </source>
</evidence>
<dbReference type="InterPro" id="IPR058922">
    <property type="entry name" value="WHD_DRP"/>
</dbReference>
<evidence type="ECO:0000256" key="1">
    <source>
        <dbReference type="ARBA" id="ARBA00008171"/>
    </source>
</evidence>
<evidence type="ECO:0000256" key="9">
    <source>
        <dbReference type="ARBA" id="ARBA00022821"/>
    </source>
</evidence>
<dbReference type="InterPro" id="IPR011009">
    <property type="entry name" value="Kinase-like_dom_sf"/>
</dbReference>
<dbReference type="InterPro" id="IPR027417">
    <property type="entry name" value="P-loop_NTPase"/>
</dbReference>
<dbReference type="InterPro" id="IPR042197">
    <property type="entry name" value="Apaf_helical"/>
</dbReference>
<evidence type="ECO:0000256" key="3">
    <source>
        <dbReference type="ARBA" id="ARBA00012513"/>
    </source>
</evidence>
<evidence type="ECO:0000256" key="5">
    <source>
        <dbReference type="ARBA" id="ARBA00022679"/>
    </source>
</evidence>
<dbReference type="Gene3D" id="3.40.50.300">
    <property type="entry name" value="P-loop containing nucleotide triphosphate hydrolases"/>
    <property type="match status" value="1"/>
</dbReference>
<evidence type="ECO:0000256" key="10">
    <source>
        <dbReference type="ARBA" id="ARBA00022840"/>
    </source>
</evidence>
<dbReference type="Gene3D" id="1.20.5.4130">
    <property type="match status" value="1"/>
</dbReference>
<dbReference type="Pfam" id="PF00931">
    <property type="entry name" value="NB-ARC"/>
    <property type="match status" value="1"/>
</dbReference>
<feature type="domain" description="Protein kinase" evidence="13">
    <location>
        <begin position="562"/>
        <end position="841"/>
    </location>
</feature>
<dbReference type="Pfam" id="PF18052">
    <property type="entry name" value="Rx_N"/>
    <property type="match status" value="1"/>
</dbReference>
<evidence type="ECO:0000313" key="15">
    <source>
        <dbReference type="Proteomes" id="UP000275267"/>
    </source>
</evidence>
<dbReference type="GO" id="GO:0043531">
    <property type="term" value="F:ADP binding"/>
    <property type="evidence" value="ECO:0007669"/>
    <property type="project" value="InterPro"/>
</dbReference>
<dbReference type="InterPro" id="IPR050823">
    <property type="entry name" value="Plant_Ser_Thr_Prot_Kinase"/>
</dbReference>
<dbReference type="Gene3D" id="3.30.200.20">
    <property type="entry name" value="Phosphorylase Kinase, domain 1"/>
    <property type="match status" value="1"/>
</dbReference>
<dbReference type="InterPro" id="IPR041118">
    <property type="entry name" value="Rx_N"/>
</dbReference>
<dbReference type="InterPro" id="IPR001245">
    <property type="entry name" value="Ser-Thr/Tyr_kinase_cat_dom"/>
</dbReference>
<dbReference type="PROSITE" id="PS50011">
    <property type="entry name" value="PROTEIN_KINASE_DOM"/>
    <property type="match status" value="1"/>
</dbReference>
<keyword evidence="6" id="KW-0677">Repeat</keyword>
<organism evidence="14 15">
    <name type="scientific">Panicum miliaceum</name>
    <name type="common">Proso millet</name>
    <name type="synonym">Broomcorn millet</name>
    <dbReference type="NCBI Taxonomy" id="4540"/>
    <lineage>
        <taxon>Eukaryota</taxon>
        <taxon>Viridiplantae</taxon>
        <taxon>Streptophyta</taxon>
        <taxon>Embryophyta</taxon>
        <taxon>Tracheophyta</taxon>
        <taxon>Spermatophyta</taxon>
        <taxon>Magnoliopsida</taxon>
        <taxon>Liliopsida</taxon>
        <taxon>Poales</taxon>
        <taxon>Poaceae</taxon>
        <taxon>PACMAD clade</taxon>
        <taxon>Panicoideae</taxon>
        <taxon>Panicodae</taxon>
        <taxon>Paniceae</taxon>
        <taxon>Panicinae</taxon>
        <taxon>Panicum</taxon>
        <taxon>Panicum sect. Panicum</taxon>
    </lineage>
</organism>
<comment type="similarity">
    <text evidence="2">Belongs to the disease resistance NB-LRR family.</text>
</comment>
<evidence type="ECO:0000256" key="4">
    <source>
        <dbReference type="ARBA" id="ARBA00022614"/>
    </source>
</evidence>
<dbReference type="Proteomes" id="UP000275267">
    <property type="component" value="Unassembled WGS sequence"/>
</dbReference>
<dbReference type="Pfam" id="PF23559">
    <property type="entry name" value="WHD_DRP"/>
    <property type="match status" value="1"/>
</dbReference>
<accession>A0A3L6QQI0</accession>
<dbReference type="PRINTS" id="PR00364">
    <property type="entry name" value="DISEASERSIST"/>
</dbReference>
<feature type="region of interest" description="Disordered" evidence="12">
    <location>
        <begin position="842"/>
        <end position="864"/>
    </location>
</feature>
<protein>
    <recommendedName>
        <fullName evidence="3">non-specific serine/threonine protein kinase</fullName>
        <ecNumber evidence="3">2.7.11.1</ecNumber>
    </recommendedName>
</protein>
<dbReference type="GO" id="GO:0006952">
    <property type="term" value="P:defense response"/>
    <property type="evidence" value="ECO:0007669"/>
    <property type="project" value="UniProtKB-KW"/>
</dbReference>
<keyword evidence="5" id="KW-0808">Transferase</keyword>
<evidence type="ECO:0000256" key="7">
    <source>
        <dbReference type="ARBA" id="ARBA00022741"/>
    </source>
</evidence>
<proteinExistence type="inferred from homology"/>
<dbReference type="InterPro" id="IPR017441">
    <property type="entry name" value="Protein_kinase_ATP_BS"/>
</dbReference>
<comment type="similarity">
    <text evidence="1">Belongs to the protein kinase superfamily. TKL Ser/Thr protein kinase family. ROCO subfamily.</text>
</comment>
<dbReference type="AlphaFoldDB" id="A0A3L6QQI0"/>
<dbReference type="PANTHER" id="PTHR45621">
    <property type="entry name" value="OS01G0588500 PROTEIN-RELATED"/>
    <property type="match status" value="1"/>
</dbReference>
<dbReference type="OrthoDB" id="691996at2759"/>
<evidence type="ECO:0000256" key="11">
    <source>
        <dbReference type="PROSITE-ProRule" id="PRU10141"/>
    </source>
</evidence>
<dbReference type="STRING" id="4540.A0A3L6QQI0"/>
<dbReference type="SUPFAM" id="SSF56112">
    <property type="entry name" value="Protein kinase-like (PK-like)"/>
    <property type="match status" value="1"/>
</dbReference>
<dbReference type="FunFam" id="3.30.200.20:FF:000228">
    <property type="entry name" value="Serine/threonine-protein kinase BIK1"/>
    <property type="match status" value="1"/>
</dbReference>
<evidence type="ECO:0000256" key="6">
    <source>
        <dbReference type="ARBA" id="ARBA00022737"/>
    </source>
</evidence>
<dbReference type="GO" id="GO:0004674">
    <property type="term" value="F:protein serine/threonine kinase activity"/>
    <property type="evidence" value="ECO:0007669"/>
    <property type="project" value="UniProtKB-EC"/>
</dbReference>
<sequence length="864" mass="97086">MATAGAVVDRLLRRLASSDARRLELPSSKFDDVAHVGRTMSRLQDVLGSLERLYFKMPAEAQDWMRDIKQIAYDMEDLLDEFEDPCGYRQISQERILDSKAIPFLMHHSGDQMMKVLRRKLDLSVKDSVIYSLMQPCLCDHKPSSKEPVFDGTATIGRDNDKEIIKTLLLKNDGYNLTIIPIVGLAGLGKTTLARLIFHDQAGEGWNFDLRIWIDLSRKFDLNEIASGIISRVNQTEEIITSEVTANDQTRNNLHSIKKHLREFLHDKRCLIVLDGLFSTDKNQLAELKDMLGGKRMCIKIIVTTSCETTAELLHTIPPYKLGPLSEVDCWKIFSQSAFDNGDGNTNLIEIGKQIVKKCEGLPAVAYSLGSLVRNKDEGAWLWASGKEIWELGSTFSSGVEVLAPFGEMYYDMPSALKLCFSYLSIFPRGSIIDKEKLIQQWVALDMVGSKHGTLPTNVQGEMYIEELLSIYFLQIQDMSSEIIEVEVSYTSSGGHASICPESSAGESSKLASWNEVALNNSSSHGPAVSTLLYPRSKDEILESVNVKAFTFNELKMATRNFSPSTMLGEGSFGATYKGWIDETTLAPVAVKKLNKNGYMGHQEWLAKAKYIGQLSHPRLVKVIGYCLEDEQRLLVYEFMSRGSLADHLFRSRLFETLPWNTRMKIALGAAEGLKFLHSQDAQIILRYFKATNVLLDANYDAKISVFGLVKHGWIGDESHVSKRAVSRYTVPEYVTTGHATAESDVFSFGVVLLELLSGKRAWNTNRPLHQMDLVNWARPYLEKRRPRIRSIVDSSLGVHYSLPGAEKAAKLASRCLSVDPMQRPSMEQVVEVLERRHPSVMVRKERQGGNPHRPARTREFPGG</sequence>
<dbReference type="Gene3D" id="1.10.510.10">
    <property type="entry name" value="Transferase(Phosphotransferase) domain 1"/>
    <property type="match status" value="1"/>
</dbReference>
<keyword evidence="15" id="KW-1185">Reference proteome</keyword>
<dbReference type="GO" id="GO:0005524">
    <property type="term" value="F:ATP binding"/>
    <property type="evidence" value="ECO:0007669"/>
    <property type="project" value="UniProtKB-UniRule"/>
</dbReference>